<keyword evidence="5 7" id="KW-1133">Transmembrane helix</keyword>
<evidence type="ECO:0000256" key="1">
    <source>
        <dbReference type="ARBA" id="ARBA00004651"/>
    </source>
</evidence>
<dbReference type="InterPro" id="IPR011701">
    <property type="entry name" value="MFS"/>
</dbReference>
<dbReference type="Pfam" id="PF07690">
    <property type="entry name" value="MFS_1"/>
    <property type="match status" value="1"/>
</dbReference>
<feature type="transmembrane region" description="Helical" evidence="7">
    <location>
        <begin position="137"/>
        <end position="160"/>
    </location>
</feature>
<feature type="transmembrane region" description="Helical" evidence="7">
    <location>
        <begin position="370"/>
        <end position="387"/>
    </location>
</feature>
<dbReference type="InterPro" id="IPR020846">
    <property type="entry name" value="MFS_dom"/>
</dbReference>
<feature type="transmembrane region" description="Helical" evidence="7">
    <location>
        <begin position="166"/>
        <end position="186"/>
    </location>
</feature>
<feature type="transmembrane region" description="Helical" evidence="7">
    <location>
        <begin position="102"/>
        <end position="125"/>
    </location>
</feature>
<gene>
    <name evidence="9" type="ORF">A3G52_00185</name>
</gene>
<evidence type="ECO:0000256" key="4">
    <source>
        <dbReference type="ARBA" id="ARBA00022692"/>
    </source>
</evidence>
<comment type="caution">
    <text evidence="9">The sequence shown here is derived from an EMBL/GenBank/DDBJ whole genome shotgun (WGS) entry which is preliminary data.</text>
</comment>
<keyword evidence="6 7" id="KW-0472">Membrane</keyword>
<reference evidence="9 10" key="1">
    <citation type="journal article" date="2016" name="Nat. Commun.">
        <title>Thousands of microbial genomes shed light on interconnected biogeochemical processes in an aquifer system.</title>
        <authorList>
            <person name="Anantharaman K."/>
            <person name="Brown C.T."/>
            <person name="Hug L.A."/>
            <person name="Sharon I."/>
            <person name="Castelle C.J."/>
            <person name="Probst A.J."/>
            <person name="Thomas B.C."/>
            <person name="Singh A."/>
            <person name="Wilkins M.J."/>
            <person name="Karaoz U."/>
            <person name="Brodie E.L."/>
            <person name="Williams K.H."/>
            <person name="Hubbard S.S."/>
            <person name="Banfield J.F."/>
        </authorList>
    </citation>
    <scope>NUCLEOTIDE SEQUENCE [LARGE SCALE GENOMIC DNA]</scope>
</reference>
<dbReference type="AlphaFoldDB" id="A0A1G2P3M7"/>
<keyword evidence="4 7" id="KW-0812">Transmembrane</keyword>
<accession>A0A1G2P3M7</accession>
<feature type="transmembrane region" description="Helical" evidence="7">
    <location>
        <begin position="243"/>
        <end position="267"/>
    </location>
</feature>
<dbReference type="Proteomes" id="UP000177269">
    <property type="component" value="Unassembled WGS sequence"/>
</dbReference>
<protein>
    <recommendedName>
        <fullName evidence="8">Major facilitator superfamily (MFS) profile domain-containing protein</fullName>
    </recommendedName>
</protein>
<keyword evidence="3" id="KW-1003">Cell membrane</keyword>
<keyword evidence="2" id="KW-0813">Transport</keyword>
<evidence type="ECO:0000313" key="10">
    <source>
        <dbReference type="Proteomes" id="UP000177269"/>
    </source>
</evidence>
<dbReference type="Gene3D" id="1.20.1250.20">
    <property type="entry name" value="MFS general substrate transporter like domains"/>
    <property type="match status" value="2"/>
</dbReference>
<organism evidence="9 10">
    <name type="scientific">Candidatus Taylorbacteria bacterium RIFCSPLOWO2_12_FULL_43_20</name>
    <dbReference type="NCBI Taxonomy" id="1802332"/>
    <lineage>
        <taxon>Bacteria</taxon>
        <taxon>Candidatus Tayloriibacteriota</taxon>
    </lineage>
</organism>
<feature type="transmembrane region" description="Helical" evidence="7">
    <location>
        <begin position="47"/>
        <end position="67"/>
    </location>
</feature>
<dbReference type="InterPro" id="IPR036259">
    <property type="entry name" value="MFS_trans_sf"/>
</dbReference>
<proteinExistence type="predicted"/>
<feature type="transmembrane region" description="Helical" evidence="7">
    <location>
        <begin position="79"/>
        <end position="96"/>
    </location>
</feature>
<feature type="transmembrane region" description="Helical" evidence="7">
    <location>
        <begin position="279"/>
        <end position="297"/>
    </location>
</feature>
<evidence type="ECO:0000259" key="8">
    <source>
        <dbReference type="PROSITE" id="PS50850"/>
    </source>
</evidence>
<feature type="transmembrane region" description="Helical" evidence="7">
    <location>
        <begin position="348"/>
        <end position="364"/>
    </location>
</feature>
<evidence type="ECO:0000256" key="5">
    <source>
        <dbReference type="ARBA" id="ARBA00022989"/>
    </source>
</evidence>
<evidence type="ECO:0000256" key="3">
    <source>
        <dbReference type="ARBA" id="ARBA00022475"/>
    </source>
</evidence>
<evidence type="ECO:0000256" key="6">
    <source>
        <dbReference type="ARBA" id="ARBA00023136"/>
    </source>
</evidence>
<evidence type="ECO:0000256" key="2">
    <source>
        <dbReference type="ARBA" id="ARBA00022448"/>
    </source>
</evidence>
<feature type="transmembrane region" description="Helical" evidence="7">
    <location>
        <begin position="212"/>
        <end position="231"/>
    </location>
</feature>
<dbReference type="SUPFAM" id="SSF103473">
    <property type="entry name" value="MFS general substrate transporter"/>
    <property type="match status" value="2"/>
</dbReference>
<sequence length="391" mass="44482">MPYKSTQDDSVRSKFFLIYIIGFLFHLHVALPTYVNSTFLAGFSGEKFVGLIYTLSSIFTIAFFVYIPHVLEKIGNYRAIISLMSLQFVALMGLAFGNNLIVVASAFIVSFVTISLSAFSIDVFIEEFSPNESVGKIRGFFLTIVNLAWILSPLLVGVILTNGDYYKVYLAAAILLLPAIGIVHKFKKFRDPFYNKTPYLKTMLATWKDKDVLGSLIINFLLNFFFAWMVIYTPIYLYQHIGFSWSQIGIIFSIMLVPFAILEIPLGKLADSKYGEKEILSIGFIIMSISTALISFISSNNFIIWTLILFTTRTGAAMVEIMIETYFFKKVPDTEVNILSLFRTMRPWAYLISPVAASFLFVFVDIRYIFIFLGLLMFYGLRFTLALKDTK</sequence>
<dbReference type="EMBL" id="MHSK01000017">
    <property type="protein sequence ID" value="OHA42161.1"/>
    <property type="molecule type" value="Genomic_DNA"/>
</dbReference>
<evidence type="ECO:0000313" key="9">
    <source>
        <dbReference type="EMBL" id="OHA42161.1"/>
    </source>
</evidence>
<comment type="subcellular location">
    <subcellularLocation>
        <location evidence="1">Cell membrane</location>
        <topology evidence="1">Multi-pass membrane protein</topology>
    </subcellularLocation>
</comment>
<dbReference type="PROSITE" id="PS50850">
    <property type="entry name" value="MFS"/>
    <property type="match status" value="1"/>
</dbReference>
<feature type="transmembrane region" description="Helical" evidence="7">
    <location>
        <begin position="16"/>
        <end position="35"/>
    </location>
</feature>
<dbReference type="PANTHER" id="PTHR23517">
    <property type="entry name" value="RESISTANCE PROTEIN MDTM, PUTATIVE-RELATED-RELATED"/>
    <property type="match status" value="1"/>
</dbReference>
<name>A0A1G2P3M7_9BACT</name>
<dbReference type="GO" id="GO:0022857">
    <property type="term" value="F:transmembrane transporter activity"/>
    <property type="evidence" value="ECO:0007669"/>
    <property type="project" value="InterPro"/>
</dbReference>
<evidence type="ECO:0000256" key="7">
    <source>
        <dbReference type="SAM" id="Phobius"/>
    </source>
</evidence>
<feature type="domain" description="Major facilitator superfamily (MFS) profile" evidence="8">
    <location>
        <begin position="212"/>
        <end position="391"/>
    </location>
</feature>
<dbReference type="GO" id="GO:0005886">
    <property type="term" value="C:plasma membrane"/>
    <property type="evidence" value="ECO:0007669"/>
    <property type="project" value="UniProtKB-SubCell"/>
</dbReference>
<dbReference type="InterPro" id="IPR050171">
    <property type="entry name" value="MFS_Transporters"/>
</dbReference>